<protein>
    <submittedName>
        <fullName evidence="1">Uncharacterized protein</fullName>
    </submittedName>
</protein>
<organism evidence="1 2">
    <name type="scientific">Catharanthus roseus</name>
    <name type="common">Madagascar periwinkle</name>
    <name type="synonym">Vinca rosea</name>
    <dbReference type="NCBI Taxonomy" id="4058"/>
    <lineage>
        <taxon>Eukaryota</taxon>
        <taxon>Viridiplantae</taxon>
        <taxon>Streptophyta</taxon>
        <taxon>Embryophyta</taxon>
        <taxon>Tracheophyta</taxon>
        <taxon>Spermatophyta</taxon>
        <taxon>Magnoliopsida</taxon>
        <taxon>eudicotyledons</taxon>
        <taxon>Gunneridae</taxon>
        <taxon>Pentapetalae</taxon>
        <taxon>asterids</taxon>
        <taxon>lamiids</taxon>
        <taxon>Gentianales</taxon>
        <taxon>Apocynaceae</taxon>
        <taxon>Rauvolfioideae</taxon>
        <taxon>Vinceae</taxon>
        <taxon>Catharanthinae</taxon>
        <taxon>Catharanthus</taxon>
    </lineage>
</organism>
<comment type="caution">
    <text evidence="1">The sequence shown here is derived from an EMBL/GenBank/DDBJ whole genome shotgun (WGS) entry which is preliminary data.</text>
</comment>
<evidence type="ECO:0000313" key="1">
    <source>
        <dbReference type="EMBL" id="KAI5667298.1"/>
    </source>
</evidence>
<gene>
    <name evidence="1" type="ORF">M9H77_17151</name>
</gene>
<evidence type="ECO:0000313" key="2">
    <source>
        <dbReference type="Proteomes" id="UP001060085"/>
    </source>
</evidence>
<name>A0ACC0B463_CATRO</name>
<proteinExistence type="predicted"/>
<sequence length="112" mass="12371">MLDIMKKPLSGWLKPNFDASWESPCDTTSVIITRDEKGKLLEGNNPNKARDPFEAEALTALHAIKLAQRKGFSLVVLEEDTLNVLRSLQGHSNAEQCTGKELIHVGKAIMEA</sequence>
<accession>A0ACC0B463</accession>
<dbReference type="Proteomes" id="UP001060085">
    <property type="component" value="Linkage Group LG04"/>
</dbReference>
<reference evidence="2" key="1">
    <citation type="journal article" date="2023" name="Nat. Plants">
        <title>Single-cell RNA sequencing provides a high-resolution roadmap for understanding the multicellular compartmentation of specialized metabolism.</title>
        <authorList>
            <person name="Sun S."/>
            <person name="Shen X."/>
            <person name="Li Y."/>
            <person name="Li Y."/>
            <person name="Wang S."/>
            <person name="Li R."/>
            <person name="Zhang H."/>
            <person name="Shen G."/>
            <person name="Guo B."/>
            <person name="Wei J."/>
            <person name="Xu J."/>
            <person name="St-Pierre B."/>
            <person name="Chen S."/>
            <person name="Sun C."/>
        </authorList>
    </citation>
    <scope>NUCLEOTIDE SEQUENCE [LARGE SCALE GENOMIC DNA]</scope>
</reference>
<dbReference type="EMBL" id="CM044704">
    <property type="protein sequence ID" value="KAI5667298.1"/>
    <property type="molecule type" value="Genomic_DNA"/>
</dbReference>
<keyword evidence="2" id="KW-1185">Reference proteome</keyword>